<feature type="compositionally biased region" description="Acidic residues" evidence="7">
    <location>
        <begin position="723"/>
        <end position="735"/>
    </location>
</feature>
<evidence type="ECO:0000313" key="11">
    <source>
        <dbReference type="Proteomes" id="UP000239663"/>
    </source>
</evidence>
<dbReference type="Gene3D" id="3.40.710.10">
    <property type="entry name" value="DD-peptidase/beta-lactamase superfamily"/>
    <property type="match status" value="1"/>
</dbReference>
<keyword evidence="8" id="KW-0812">Transmembrane</keyword>
<dbReference type="SUPFAM" id="SSF56601">
    <property type="entry name" value="beta-lactamase/transpeptidase-like"/>
    <property type="match status" value="1"/>
</dbReference>
<evidence type="ECO:0000256" key="7">
    <source>
        <dbReference type="SAM" id="MobiDB-lite"/>
    </source>
</evidence>
<evidence type="ECO:0000256" key="5">
    <source>
        <dbReference type="ARBA" id="ARBA00023136"/>
    </source>
</evidence>
<dbReference type="SUPFAM" id="SSF56519">
    <property type="entry name" value="Penicillin binding protein dimerisation domain"/>
    <property type="match status" value="1"/>
</dbReference>
<dbReference type="InterPro" id="IPR005543">
    <property type="entry name" value="PASTA_dom"/>
</dbReference>
<dbReference type="SUPFAM" id="SSF54184">
    <property type="entry name" value="Penicillin-binding protein 2x (pbp-2x), c-terminal domain"/>
    <property type="match status" value="2"/>
</dbReference>
<feature type="domain" description="PASTA" evidence="9">
    <location>
        <begin position="594"/>
        <end position="650"/>
    </location>
</feature>
<dbReference type="GO" id="GO:0009252">
    <property type="term" value="P:peptidoglycan biosynthetic process"/>
    <property type="evidence" value="ECO:0007669"/>
    <property type="project" value="UniProtKB-UniPathway"/>
</dbReference>
<dbReference type="SMART" id="SM00740">
    <property type="entry name" value="PASTA"/>
    <property type="match status" value="2"/>
</dbReference>
<comment type="similarity">
    <text evidence="3">Belongs to the transpeptidase family.</text>
</comment>
<dbReference type="Pfam" id="PF03793">
    <property type="entry name" value="PASTA"/>
    <property type="match status" value="2"/>
</dbReference>
<dbReference type="GO" id="GO:0071555">
    <property type="term" value="P:cell wall organization"/>
    <property type="evidence" value="ECO:0007669"/>
    <property type="project" value="TreeGrafter"/>
</dbReference>
<dbReference type="PANTHER" id="PTHR30627:SF26">
    <property type="entry name" value="PENICILLIN-BINDING PROTEIN 2B"/>
    <property type="match status" value="1"/>
</dbReference>
<keyword evidence="5 8" id="KW-0472">Membrane</keyword>
<dbReference type="InterPro" id="IPR036138">
    <property type="entry name" value="PBP_dimer_sf"/>
</dbReference>
<dbReference type="InterPro" id="IPR005311">
    <property type="entry name" value="PBP_dimer"/>
</dbReference>
<dbReference type="PANTHER" id="PTHR30627">
    <property type="entry name" value="PEPTIDOGLYCAN D,D-TRANSPEPTIDASE"/>
    <property type="match status" value="1"/>
</dbReference>
<dbReference type="GO" id="GO:0008658">
    <property type="term" value="F:penicillin binding"/>
    <property type="evidence" value="ECO:0007669"/>
    <property type="project" value="InterPro"/>
</dbReference>
<name>A0A2S7MYN3_9BACI</name>
<comment type="subcellular location">
    <subcellularLocation>
        <location evidence="1">Membrane</location>
    </subcellularLocation>
</comment>
<dbReference type="Gene3D" id="3.30.70.2110">
    <property type="match status" value="1"/>
</dbReference>
<protein>
    <recommendedName>
        <fullName evidence="4">serine-type D-Ala-D-Ala carboxypeptidase</fullName>
        <ecNumber evidence="4">3.4.16.4</ecNumber>
    </recommendedName>
</protein>
<dbReference type="RefSeq" id="WP_104849621.1">
    <property type="nucleotide sequence ID" value="NZ_PKOZ01000006.1"/>
</dbReference>
<evidence type="ECO:0000313" key="10">
    <source>
        <dbReference type="EMBL" id="PQD94914.1"/>
    </source>
</evidence>
<dbReference type="PROSITE" id="PS51178">
    <property type="entry name" value="PASTA"/>
    <property type="match status" value="2"/>
</dbReference>
<dbReference type="AlphaFoldDB" id="A0A2S7MYN3"/>
<dbReference type="InterPro" id="IPR012338">
    <property type="entry name" value="Beta-lactam/transpept-like"/>
</dbReference>
<dbReference type="Proteomes" id="UP000239663">
    <property type="component" value="Unassembled WGS sequence"/>
</dbReference>
<accession>A0A2S7MYN3</accession>
<dbReference type="InterPro" id="IPR001460">
    <property type="entry name" value="PCN-bd_Tpept"/>
</dbReference>
<evidence type="ECO:0000256" key="8">
    <source>
        <dbReference type="SAM" id="Phobius"/>
    </source>
</evidence>
<dbReference type="CDD" id="cd06576">
    <property type="entry name" value="PASTA_Pbp2x-like_1"/>
    <property type="match status" value="1"/>
</dbReference>
<dbReference type="EMBL" id="PKOZ01000006">
    <property type="protein sequence ID" value="PQD94914.1"/>
    <property type="molecule type" value="Genomic_DNA"/>
</dbReference>
<comment type="catalytic activity">
    <reaction evidence="6">
        <text>Preferential cleavage: (Ac)2-L-Lys-D-Ala-|-D-Ala. Also transpeptidation of peptidyl-alanyl moieties that are N-acyl substituents of D-alanine.</text>
        <dbReference type="EC" id="3.4.16.4"/>
    </reaction>
</comment>
<gene>
    <name evidence="10" type="ORF">CYL18_11285</name>
</gene>
<proteinExistence type="inferred from homology"/>
<evidence type="ECO:0000256" key="2">
    <source>
        <dbReference type="ARBA" id="ARBA00004752"/>
    </source>
</evidence>
<dbReference type="EC" id="3.4.16.4" evidence="4"/>
<evidence type="ECO:0000256" key="4">
    <source>
        <dbReference type="ARBA" id="ARBA00012448"/>
    </source>
</evidence>
<organism evidence="10 11">
    <name type="scientific">Pradoshia eiseniae</name>
    <dbReference type="NCBI Taxonomy" id="2064768"/>
    <lineage>
        <taxon>Bacteria</taxon>
        <taxon>Bacillati</taxon>
        <taxon>Bacillota</taxon>
        <taxon>Bacilli</taxon>
        <taxon>Bacillales</taxon>
        <taxon>Bacillaceae</taxon>
        <taxon>Pradoshia</taxon>
    </lineage>
</organism>
<dbReference type="GO" id="GO:0005886">
    <property type="term" value="C:plasma membrane"/>
    <property type="evidence" value="ECO:0007669"/>
    <property type="project" value="TreeGrafter"/>
</dbReference>
<dbReference type="CDD" id="cd06575">
    <property type="entry name" value="PASTA_Pbp2x-like_2"/>
    <property type="match status" value="1"/>
</dbReference>
<dbReference type="GO" id="GO:0009002">
    <property type="term" value="F:serine-type D-Ala-D-Ala carboxypeptidase activity"/>
    <property type="evidence" value="ECO:0007669"/>
    <property type="project" value="UniProtKB-EC"/>
</dbReference>
<evidence type="ECO:0000256" key="6">
    <source>
        <dbReference type="ARBA" id="ARBA00034000"/>
    </source>
</evidence>
<dbReference type="Pfam" id="PF03717">
    <property type="entry name" value="PBP_dimer"/>
    <property type="match status" value="1"/>
</dbReference>
<reference evidence="10 11" key="1">
    <citation type="submission" date="2017-12" db="EMBL/GenBank/DDBJ databases">
        <title>Taxonomic description and draft genome of Pradoshia cofamensis Gen. nov., sp. nov., a thermotolerant bacillale isolated from anterior gut of earthworm Eisenia fetida.</title>
        <authorList>
            <person name="Saha T."/>
            <person name="Chakraborty R."/>
        </authorList>
    </citation>
    <scope>NUCLEOTIDE SEQUENCE [LARGE SCALE GENOMIC DNA]</scope>
    <source>
        <strain evidence="10 11">EAG3</strain>
    </source>
</reference>
<dbReference type="InterPro" id="IPR050515">
    <property type="entry name" value="Beta-lactam/transpept"/>
</dbReference>
<keyword evidence="8" id="KW-1133">Transmembrane helix</keyword>
<feature type="region of interest" description="Disordered" evidence="7">
    <location>
        <begin position="715"/>
        <end position="735"/>
    </location>
</feature>
<comment type="pathway">
    <text evidence="2">Cell wall biogenesis; peptidoglycan biosynthesis.</text>
</comment>
<dbReference type="Gene3D" id="2.20.70.70">
    <property type="match status" value="1"/>
</dbReference>
<feature type="domain" description="PASTA" evidence="9">
    <location>
        <begin position="651"/>
        <end position="710"/>
    </location>
</feature>
<comment type="caution">
    <text evidence="10">The sequence shown here is derived from an EMBL/GenBank/DDBJ whole genome shotgun (WGS) entry which is preliminary data.</text>
</comment>
<dbReference type="UniPathway" id="UPA00219"/>
<dbReference type="Gene3D" id="3.90.1310.10">
    <property type="entry name" value="Penicillin-binding protein 2a (Domain 2)"/>
    <property type="match status" value="1"/>
</dbReference>
<feature type="transmembrane region" description="Helical" evidence="8">
    <location>
        <begin position="12"/>
        <end position="31"/>
    </location>
</feature>
<dbReference type="Pfam" id="PF00905">
    <property type="entry name" value="Transpeptidase"/>
    <property type="match status" value="1"/>
</dbReference>
<dbReference type="FunFam" id="3.40.710.10:FF:000026">
    <property type="entry name" value="Penicillin-binding protein 1"/>
    <property type="match status" value="1"/>
</dbReference>
<evidence type="ECO:0000256" key="1">
    <source>
        <dbReference type="ARBA" id="ARBA00004370"/>
    </source>
</evidence>
<evidence type="ECO:0000259" key="9">
    <source>
        <dbReference type="PROSITE" id="PS51178"/>
    </source>
</evidence>
<evidence type="ECO:0000256" key="3">
    <source>
        <dbReference type="ARBA" id="ARBA00007171"/>
    </source>
</evidence>
<keyword evidence="11" id="KW-1185">Reference proteome</keyword>
<sequence>MNNKKSRNKGAAFLFIMFGLFFCVVFVRFLIIQYTGVAGGEELAAKAQDKYQVSRTLTAERGSIVDTKGEVLARDTSSYKLIAILDDSLTEDEDNPRHVVDSEKTARILAEHINMEESEILAKLQKKNVYQTEFGSAGRDLSHQTKLAIEELELPGITFIKDTKRFYPNGVFSSHVIGFVEEDENTGKVTGALGVEKMLDKHLQEEDGSITFQGDLWRNILPNKQTEVQEPSDGATVQLTLDSKIQIFLEDAMSQVNDEYNPVKMIGIVADPDTGKILAMSQRPTYDLNTRKGLEKTWQNLAVEESYEPGSTMKVFTLATAIEEGVWNPNELYKSGTYKIDKSTTIGDHNGKRGWGTISYLEGVQRSSNVAFAKLAVEKIGSDTLLEYLKEFGFGKKTGIDLPHETTGQFAYKWESEKVTTAYGQGTTVTPIQLIQAATAITNDGKMMKPYVVEKITDSSTGETIKETKPTMVAKPISSETATEVRNILETVVTSEKGTGKPYKIDGYDVIGKTGTASIYSSEKGRYLTGHNNYIFSFLGAAPKDDPEVVVYIAVQQPQLKGNESGSAPVSKVFNSVMENTLKYLNIESEETDTKSFVEVPDVVGTNIELAKMQVEKAGLTPIVIGNGTKIKKQSPSGTSVIEGERILLLTDGKLTMPDFSGWSLRNVMKASSLMGIDLNTSGSGYVSSQKPKTGTVLKENQSIVVQFEDPETIYEKSKKDEKDEEKEEVEEVGG</sequence>
<dbReference type="OrthoDB" id="9804124at2"/>